<dbReference type="Proteomes" id="UP001430356">
    <property type="component" value="Unassembled WGS sequence"/>
</dbReference>
<organism evidence="3 4">
    <name type="scientific">Novymonas esmeraldas</name>
    <dbReference type="NCBI Taxonomy" id="1808958"/>
    <lineage>
        <taxon>Eukaryota</taxon>
        <taxon>Discoba</taxon>
        <taxon>Euglenozoa</taxon>
        <taxon>Kinetoplastea</taxon>
        <taxon>Metakinetoplastina</taxon>
        <taxon>Trypanosomatida</taxon>
        <taxon>Trypanosomatidae</taxon>
        <taxon>Novymonas</taxon>
    </lineage>
</organism>
<comment type="caution">
    <text evidence="3">The sequence shown here is derived from an EMBL/GenBank/DDBJ whole genome shotgun (WGS) entry which is preliminary data.</text>
</comment>
<dbReference type="AlphaFoldDB" id="A0AAW0EXW4"/>
<sequence>MRDAAVVVDDRHRAAHCPTAYPRKQESTEQPLSETTSRATSPSAAECQVENCLRCHVDSTTVCVVCSPRHTLTVWSTCQRTDTRAVSSWAVVVAATVNAIVILILSTAIATVAAVAVGLA</sequence>
<evidence type="ECO:0000313" key="3">
    <source>
        <dbReference type="EMBL" id="KAK7199157.1"/>
    </source>
</evidence>
<keyword evidence="4" id="KW-1185">Reference proteome</keyword>
<accession>A0AAW0EXW4</accession>
<evidence type="ECO:0000313" key="4">
    <source>
        <dbReference type="Proteomes" id="UP001430356"/>
    </source>
</evidence>
<keyword evidence="2" id="KW-0472">Membrane</keyword>
<protein>
    <submittedName>
        <fullName evidence="3">Uncharacterized protein</fullName>
    </submittedName>
</protein>
<feature type="region of interest" description="Disordered" evidence="1">
    <location>
        <begin position="16"/>
        <end position="44"/>
    </location>
</feature>
<reference evidence="3 4" key="1">
    <citation type="journal article" date="2021" name="MBio">
        <title>A New Model Trypanosomatid, Novymonas esmeraldas: Genomic Perception of Its 'Candidatus Pandoraea novymonadis' Endosymbiont.</title>
        <authorList>
            <person name="Zakharova A."/>
            <person name="Saura A."/>
            <person name="Butenko A."/>
            <person name="Podesvova L."/>
            <person name="Warmusova S."/>
            <person name="Kostygov A.Y."/>
            <person name="Nenarokova A."/>
            <person name="Lukes J."/>
            <person name="Opperdoes F.R."/>
            <person name="Yurchenko V."/>
        </authorList>
    </citation>
    <scope>NUCLEOTIDE SEQUENCE [LARGE SCALE GENOMIC DNA]</scope>
    <source>
        <strain evidence="3 4">E262AT.01</strain>
    </source>
</reference>
<keyword evidence="2" id="KW-1133">Transmembrane helix</keyword>
<dbReference type="EMBL" id="JAECZO010000225">
    <property type="protein sequence ID" value="KAK7199157.1"/>
    <property type="molecule type" value="Genomic_DNA"/>
</dbReference>
<keyword evidence="2" id="KW-0812">Transmembrane</keyword>
<feature type="transmembrane region" description="Helical" evidence="2">
    <location>
        <begin position="89"/>
        <end position="117"/>
    </location>
</feature>
<gene>
    <name evidence="3" type="ORF">NESM_000885500</name>
</gene>
<feature type="compositionally biased region" description="Polar residues" evidence="1">
    <location>
        <begin position="28"/>
        <end position="43"/>
    </location>
</feature>
<name>A0AAW0EXW4_9TRYP</name>
<evidence type="ECO:0000256" key="1">
    <source>
        <dbReference type="SAM" id="MobiDB-lite"/>
    </source>
</evidence>
<proteinExistence type="predicted"/>
<evidence type="ECO:0000256" key="2">
    <source>
        <dbReference type="SAM" id="Phobius"/>
    </source>
</evidence>